<evidence type="ECO:0000256" key="1">
    <source>
        <dbReference type="SAM" id="Phobius"/>
    </source>
</evidence>
<feature type="transmembrane region" description="Helical" evidence="1">
    <location>
        <begin position="52"/>
        <end position="72"/>
    </location>
</feature>
<evidence type="ECO:0000313" key="3">
    <source>
        <dbReference type="Proteomes" id="UP000198538"/>
    </source>
</evidence>
<reference evidence="3" key="1">
    <citation type="submission" date="2016-10" db="EMBL/GenBank/DDBJ databases">
        <authorList>
            <person name="Varghese N."/>
            <person name="Submissions S."/>
        </authorList>
    </citation>
    <scope>NUCLEOTIDE SEQUENCE [LARGE SCALE GENOMIC DNA]</scope>
    <source>
        <strain evidence="3">BL9</strain>
    </source>
</reference>
<sequence length="163" mass="18487">MSNPKWLALHSVSFPVRIFSALLTCISMSLITVLNKYVPVSERMDNTYYTPFWSSLVITVLIYLAIVIFLMLPLSLFADAVSISVAQRTRGRIHPVVSVVIGYVLLAGLSGVLFSLFVFRGNTFLYMDAIRQICIMTLIFLIWQYILRAGSYWLQHNKQAKTG</sequence>
<dbReference type="EMBL" id="FMVM01000031">
    <property type="protein sequence ID" value="SCZ14066.1"/>
    <property type="molecule type" value="Genomic_DNA"/>
</dbReference>
<accession>A0A1G5LMM2</accession>
<feature type="transmembrane region" description="Helical" evidence="1">
    <location>
        <begin position="129"/>
        <end position="147"/>
    </location>
</feature>
<protein>
    <submittedName>
        <fullName evidence="2">Uncharacterized protein</fullName>
    </submittedName>
</protein>
<feature type="transmembrane region" description="Helical" evidence="1">
    <location>
        <begin position="12"/>
        <end position="32"/>
    </location>
</feature>
<organism evidence="2 3">
    <name type="scientific">Paenibacillus polysaccharolyticus</name>
    <dbReference type="NCBI Taxonomy" id="582692"/>
    <lineage>
        <taxon>Bacteria</taxon>
        <taxon>Bacillati</taxon>
        <taxon>Bacillota</taxon>
        <taxon>Bacilli</taxon>
        <taxon>Bacillales</taxon>
        <taxon>Paenibacillaceae</taxon>
        <taxon>Paenibacillus</taxon>
    </lineage>
</organism>
<proteinExistence type="predicted"/>
<feature type="transmembrane region" description="Helical" evidence="1">
    <location>
        <begin position="93"/>
        <end position="117"/>
    </location>
</feature>
<gene>
    <name evidence="2" type="ORF">SAMN05720606_13124</name>
</gene>
<dbReference type="RefSeq" id="WP_090924919.1">
    <property type="nucleotide sequence ID" value="NZ_FMVM01000031.1"/>
</dbReference>
<dbReference type="AlphaFoldDB" id="A0A1G5LMM2"/>
<evidence type="ECO:0000313" key="2">
    <source>
        <dbReference type="EMBL" id="SCZ14066.1"/>
    </source>
</evidence>
<dbReference type="Proteomes" id="UP000198538">
    <property type="component" value="Unassembled WGS sequence"/>
</dbReference>
<keyword evidence="1" id="KW-0472">Membrane</keyword>
<keyword evidence="1" id="KW-0812">Transmembrane</keyword>
<keyword evidence="1" id="KW-1133">Transmembrane helix</keyword>
<keyword evidence="3" id="KW-1185">Reference proteome</keyword>
<name>A0A1G5LMM2_9BACL</name>